<dbReference type="EMBL" id="CP002959">
    <property type="protein sequence ID" value="AFM13165.1"/>
    <property type="molecule type" value="Genomic_DNA"/>
</dbReference>
<evidence type="ECO:0000313" key="8">
    <source>
        <dbReference type="EMBL" id="AFM13165.1"/>
    </source>
</evidence>
<evidence type="ECO:0000256" key="2">
    <source>
        <dbReference type="ARBA" id="ARBA00022679"/>
    </source>
</evidence>
<dbReference type="KEGG" id="tpx:Turpa_2525"/>
<evidence type="ECO:0000259" key="7">
    <source>
        <dbReference type="Pfam" id="PF02803"/>
    </source>
</evidence>
<dbReference type="PANTHER" id="PTHR18919">
    <property type="entry name" value="ACETYL-COA C-ACYLTRANSFERASE"/>
    <property type="match status" value="1"/>
</dbReference>
<evidence type="ECO:0000256" key="5">
    <source>
        <dbReference type="RuleBase" id="RU003557"/>
    </source>
</evidence>
<name>I4B7A8_TURPD</name>
<gene>
    <name evidence="8" type="ordered locus">Turpa_2525</name>
</gene>
<dbReference type="CDD" id="cd00751">
    <property type="entry name" value="thiolase"/>
    <property type="match status" value="1"/>
</dbReference>
<dbReference type="RefSeq" id="WP_014803671.1">
    <property type="nucleotide sequence ID" value="NC_018020.1"/>
</dbReference>
<dbReference type="InterPro" id="IPR002155">
    <property type="entry name" value="Thiolase"/>
</dbReference>
<keyword evidence="9" id="KW-1185">Reference proteome</keyword>
<dbReference type="InterPro" id="IPR020617">
    <property type="entry name" value="Thiolase_C"/>
</dbReference>
<dbReference type="HOGENOM" id="CLU_031026_2_2_12"/>
<evidence type="ECO:0000259" key="6">
    <source>
        <dbReference type="Pfam" id="PF00108"/>
    </source>
</evidence>
<evidence type="ECO:0000313" key="9">
    <source>
        <dbReference type="Proteomes" id="UP000006048"/>
    </source>
</evidence>
<dbReference type="AlphaFoldDB" id="I4B7A8"/>
<protein>
    <submittedName>
        <fullName evidence="8">Acetyl-CoA acetyltransferase</fullName>
    </submittedName>
</protein>
<dbReference type="Gene3D" id="3.40.47.10">
    <property type="match status" value="1"/>
</dbReference>
<dbReference type="PROSITE" id="PS00099">
    <property type="entry name" value="THIOLASE_3"/>
    <property type="match status" value="1"/>
</dbReference>
<dbReference type="PANTHER" id="PTHR18919:SF107">
    <property type="entry name" value="ACETYL-COA ACETYLTRANSFERASE, CYTOSOLIC"/>
    <property type="match status" value="1"/>
</dbReference>
<dbReference type="Pfam" id="PF00108">
    <property type="entry name" value="Thiolase_N"/>
    <property type="match status" value="1"/>
</dbReference>
<evidence type="ECO:0000256" key="3">
    <source>
        <dbReference type="ARBA" id="ARBA00023315"/>
    </source>
</evidence>
<sequence>MAKKMKFDRDGDRIVVAGAVRTPVGQAGSALSAMHSFELGSLVVEELLKRTKLDKNKIDGVVAGEIGQSSKAPNAARVISVKNDLPLNASAVTVANNCVSGYEAVFEAARRLITGENDLIVVIGEESMSNFPIYLDGAKQNSKTANIDKLKANWAEVPNMPDIKLIDGVAEGLNDPIRDAMMFATAEIVAQKLGLTREELDKYAHGSYKKAFDALSAGTYDKYLLPVKYGEKPEEVLSKDEFVMGKTGFIEKPERFAKSPVIYEKMPGGLKGLYDRFEKWIGKKYEETAKPVVTLFNACPQSDGAGAVVLTTESKAKELGLPILAKIKGWGYAGVDPAIMGLGIAYAMKQALENTGLSWDEINKFEIHEAFAATALGSMVVARDEFKHDLVSRLEKGDVNPNGGTLAMGHPLGATGIRVLINQLLDIEAGAKYAMGSICAGGGVGGALILEKP</sequence>
<comment type="similarity">
    <text evidence="1 5">Belongs to the thiolase-like superfamily. Thiolase family.</text>
</comment>
<dbReference type="Proteomes" id="UP000006048">
    <property type="component" value="Chromosome"/>
</dbReference>
<evidence type="ECO:0000256" key="1">
    <source>
        <dbReference type="ARBA" id="ARBA00010982"/>
    </source>
</evidence>
<dbReference type="SUPFAM" id="SSF53901">
    <property type="entry name" value="Thiolase-like"/>
    <property type="match status" value="1"/>
</dbReference>
<dbReference type="InterPro" id="IPR020613">
    <property type="entry name" value="Thiolase_CS"/>
</dbReference>
<dbReference type="NCBIfam" id="TIGR01930">
    <property type="entry name" value="AcCoA-C-Actrans"/>
    <property type="match status" value="1"/>
</dbReference>
<evidence type="ECO:0000256" key="4">
    <source>
        <dbReference type="PIRSR" id="PIRSR000429-1"/>
    </source>
</evidence>
<dbReference type="GO" id="GO:0003988">
    <property type="term" value="F:acetyl-CoA C-acyltransferase activity"/>
    <property type="evidence" value="ECO:0007669"/>
    <property type="project" value="UniProtKB-ARBA"/>
</dbReference>
<reference evidence="8 9" key="1">
    <citation type="submission" date="2012-06" db="EMBL/GenBank/DDBJ databases">
        <title>The complete chromosome of genome of Turneriella parva DSM 21527.</title>
        <authorList>
            <consortium name="US DOE Joint Genome Institute (JGI-PGF)"/>
            <person name="Lucas S."/>
            <person name="Han J."/>
            <person name="Lapidus A."/>
            <person name="Bruce D."/>
            <person name="Goodwin L."/>
            <person name="Pitluck S."/>
            <person name="Peters L."/>
            <person name="Kyrpides N."/>
            <person name="Mavromatis K."/>
            <person name="Ivanova N."/>
            <person name="Mikhailova N."/>
            <person name="Chertkov O."/>
            <person name="Detter J.C."/>
            <person name="Tapia R."/>
            <person name="Han C."/>
            <person name="Land M."/>
            <person name="Hauser L."/>
            <person name="Markowitz V."/>
            <person name="Cheng J.-F."/>
            <person name="Hugenholtz P."/>
            <person name="Woyke T."/>
            <person name="Wu D."/>
            <person name="Gronow S."/>
            <person name="Wellnitz S."/>
            <person name="Brambilla E."/>
            <person name="Klenk H.-P."/>
            <person name="Eisen J.A."/>
        </authorList>
    </citation>
    <scope>NUCLEOTIDE SEQUENCE [LARGE SCALE GENOMIC DNA]</scope>
    <source>
        <strain evidence="9">ATCC BAA-1111 / DSM 21527 / NCTC 11395 / H</strain>
    </source>
</reference>
<dbReference type="InterPro" id="IPR016039">
    <property type="entry name" value="Thiolase-like"/>
</dbReference>
<proteinExistence type="inferred from homology"/>
<feature type="active site" description="Proton acceptor" evidence="4">
    <location>
        <position position="439"/>
    </location>
</feature>
<keyword evidence="3 5" id="KW-0012">Acyltransferase</keyword>
<dbReference type="PROSITE" id="PS00737">
    <property type="entry name" value="THIOLASE_2"/>
    <property type="match status" value="1"/>
</dbReference>
<dbReference type="PIRSF" id="PIRSF000429">
    <property type="entry name" value="Ac-CoA_Ac_transf"/>
    <property type="match status" value="1"/>
</dbReference>
<dbReference type="STRING" id="869212.Turpa_2525"/>
<dbReference type="Pfam" id="PF02803">
    <property type="entry name" value="Thiolase_C"/>
    <property type="match status" value="1"/>
</dbReference>
<accession>I4B7A8</accession>
<feature type="active site" description="Proton acceptor" evidence="4">
    <location>
        <position position="410"/>
    </location>
</feature>
<dbReference type="InterPro" id="IPR020616">
    <property type="entry name" value="Thiolase_N"/>
</dbReference>
<dbReference type="PATRIC" id="fig|869212.3.peg.2543"/>
<dbReference type="InterPro" id="IPR020610">
    <property type="entry name" value="Thiolase_AS"/>
</dbReference>
<feature type="active site" description="Acyl-thioester intermediate" evidence="4">
    <location>
        <position position="98"/>
    </location>
</feature>
<feature type="domain" description="Thiolase N-terminal" evidence="6">
    <location>
        <begin position="14"/>
        <end position="244"/>
    </location>
</feature>
<keyword evidence="2 5" id="KW-0808">Transferase</keyword>
<feature type="domain" description="Thiolase C-terminal" evidence="7">
    <location>
        <begin position="322"/>
        <end position="452"/>
    </location>
</feature>
<organism evidence="8 9">
    <name type="scientific">Turneriella parva (strain ATCC BAA-1111 / DSM 21527 / NCTC 11395 / H)</name>
    <name type="common">Leptospira parva</name>
    <dbReference type="NCBI Taxonomy" id="869212"/>
    <lineage>
        <taxon>Bacteria</taxon>
        <taxon>Pseudomonadati</taxon>
        <taxon>Spirochaetota</taxon>
        <taxon>Spirochaetia</taxon>
        <taxon>Leptospirales</taxon>
        <taxon>Leptospiraceae</taxon>
        <taxon>Turneriella</taxon>
    </lineage>
</organism>